<accession>A0A9W8AZB1</accession>
<evidence type="ECO:0000313" key="3">
    <source>
        <dbReference type="EMBL" id="KAJ1968764.1"/>
    </source>
</evidence>
<reference evidence="3" key="1">
    <citation type="submission" date="2022-07" db="EMBL/GenBank/DDBJ databases">
        <title>Phylogenomic reconstructions and comparative analyses of Kickxellomycotina fungi.</title>
        <authorList>
            <person name="Reynolds N.K."/>
            <person name="Stajich J.E."/>
            <person name="Barry K."/>
            <person name="Grigoriev I.V."/>
            <person name="Crous P."/>
            <person name="Smith M.E."/>
        </authorList>
    </citation>
    <scope>NUCLEOTIDE SEQUENCE</scope>
    <source>
        <strain evidence="3">RSA 1196</strain>
    </source>
</reference>
<feature type="region of interest" description="Disordered" evidence="1">
    <location>
        <begin position="195"/>
        <end position="224"/>
    </location>
</feature>
<dbReference type="PANTHER" id="PTHR36182:SF2">
    <property type="entry name" value="LYTIC POLYSACCHARIDE MONOOXYGENASE"/>
    <property type="match status" value="1"/>
</dbReference>
<evidence type="ECO:0008006" key="5">
    <source>
        <dbReference type="Google" id="ProtNLM"/>
    </source>
</evidence>
<organism evidence="3 4">
    <name type="scientific">Dispira parvispora</name>
    <dbReference type="NCBI Taxonomy" id="1520584"/>
    <lineage>
        <taxon>Eukaryota</taxon>
        <taxon>Fungi</taxon>
        <taxon>Fungi incertae sedis</taxon>
        <taxon>Zoopagomycota</taxon>
        <taxon>Kickxellomycotina</taxon>
        <taxon>Dimargaritomycetes</taxon>
        <taxon>Dimargaritales</taxon>
        <taxon>Dimargaritaceae</taxon>
        <taxon>Dispira</taxon>
    </lineage>
</organism>
<evidence type="ECO:0000256" key="1">
    <source>
        <dbReference type="SAM" id="MobiDB-lite"/>
    </source>
</evidence>
<gene>
    <name evidence="3" type="ORF">IWQ62_001046</name>
</gene>
<proteinExistence type="predicted"/>
<keyword evidence="2" id="KW-0732">Signal</keyword>
<dbReference type="EMBL" id="JANBPY010000139">
    <property type="protein sequence ID" value="KAJ1968764.1"/>
    <property type="molecule type" value="Genomic_DNA"/>
</dbReference>
<feature type="chain" id="PRO_5041000696" description="Chitin-binding type-4 domain-containing protein" evidence="2">
    <location>
        <begin position="20"/>
        <end position="224"/>
    </location>
</feature>
<name>A0A9W8AZB1_9FUNG</name>
<evidence type="ECO:0000256" key="2">
    <source>
        <dbReference type="SAM" id="SignalP"/>
    </source>
</evidence>
<keyword evidence="4" id="KW-1185">Reference proteome</keyword>
<protein>
    <recommendedName>
        <fullName evidence="5">Chitin-binding type-4 domain-containing protein</fullName>
    </recommendedName>
</protein>
<dbReference type="AlphaFoldDB" id="A0A9W8AZB1"/>
<dbReference type="Gene3D" id="2.70.50.70">
    <property type="match status" value="1"/>
</dbReference>
<sequence length="224" mass="23618">MFKYSTALVLGTLAASVLGHININDPCIRGSQLPSCNAPNPDPDNIKSPIGSFNTEVYPLCHDSTPYPKPVATIKAGEPFPVHFRQDGATHGGGHCEFSLSYDGGKTFVALQTILGDCLAGSNPYDYNVPIPSDLPSSDKAVFAWTWVNKIGNREFYMNCADVAVEGKPDGKLVGPEIVIANYYPGGPSIAEFSSGDDGSDLYTQRPNVTVTASGVSDSGAPSA</sequence>
<comment type="caution">
    <text evidence="3">The sequence shown here is derived from an EMBL/GenBank/DDBJ whole genome shotgun (WGS) entry which is preliminary data.</text>
</comment>
<feature type="signal peptide" evidence="2">
    <location>
        <begin position="1"/>
        <end position="19"/>
    </location>
</feature>
<evidence type="ECO:0000313" key="4">
    <source>
        <dbReference type="Proteomes" id="UP001150925"/>
    </source>
</evidence>
<feature type="compositionally biased region" description="Polar residues" evidence="1">
    <location>
        <begin position="202"/>
        <end position="224"/>
    </location>
</feature>
<dbReference type="PANTHER" id="PTHR36182">
    <property type="entry name" value="PROTEIN, PUTATIVE (AFU_ORTHOLOGUE AFUA_6G10930)-RELATED"/>
    <property type="match status" value="1"/>
</dbReference>
<dbReference type="Proteomes" id="UP001150925">
    <property type="component" value="Unassembled WGS sequence"/>
</dbReference>
<dbReference type="OrthoDB" id="2342176at2759"/>